<dbReference type="AlphaFoldDB" id="A0A5C3Q1M2"/>
<dbReference type="Proteomes" id="UP000305067">
    <property type="component" value="Unassembled WGS sequence"/>
</dbReference>
<keyword evidence="2" id="KW-0472">Membrane</keyword>
<evidence type="ECO:0000256" key="1">
    <source>
        <dbReference type="SAM" id="MobiDB-lite"/>
    </source>
</evidence>
<evidence type="ECO:0000256" key="2">
    <source>
        <dbReference type="SAM" id="Phobius"/>
    </source>
</evidence>
<feature type="region of interest" description="Disordered" evidence="1">
    <location>
        <begin position="91"/>
        <end position="128"/>
    </location>
</feature>
<feature type="transmembrane region" description="Helical" evidence="2">
    <location>
        <begin position="6"/>
        <end position="23"/>
    </location>
</feature>
<feature type="compositionally biased region" description="Basic and acidic residues" evidence="1">
    <location>
        <begin position="114"/>
        <end position="128"/>
    </location>
</feature>
<evidence type="ECO:0000313" key="3">
    <source>
        <dbReference type="EMBL" id="TFK96004.1"/>
    </source>
</evidence>
<reference evidence="3 4" key="1">
    <citation type="journal article" date="2019" name="Nat. Ecol. Evol.">
        <title>Megaphylogeny resolves global patterns of mushroom evolution.</title>
        <authorList>
            <person name="Varga T."/>
            <person name="Krizsan K."/>
            <person name="Foldi C."/>
            <person name="Dima B."/>
            <person name="Sanchez-Garcia M."/>
            <person name="Sanchez-Ramirez S."/>
            <person name="Szollosi G.J."/>
            <person name="Szarkandi J.G."/>
            <person name="Papp V."/>
            <person name="Albert L."/>
            <person name="Andreopoulos W."/>
            <person name="Angelini C."/>
            <person name="Antonin V."/>
            <person name="Barry K.W."/>
            <person name="Bougher N.L."/>
            <person name="Buchanan P."/>
            <person name="Buyck B."/>
            <person name="Bense V."/>
            <person name="Catcheside P."/>
            <person name="Chovatia M."/>
            <person name="Cooper J."/>
            <person name="Damon W."/>
            <person name="Desjardin D."/>
            <person name="Finy P."/>
            <person name="Geml J."/>
            <person name="Haridas S."/>
            <person name="Hughes K."/>
            <person name="Justo A."/>
            <person name="Karasinski D."/>
            <person name="Kautmanova I."/>
            <person name="Kiss B."/>
            <person name="Kocsube S."/>
            <person name="Kotiranta H."/>
            <person name="LaButti K.M."/>
            <person name="Lechner B.E."/>
            <person name="Liimatainen K."/>
            <person name="Lipzen A."/>
            <person name="Lukacs Z."/>
            <person name="Mihaltcheva S."/>
            <person name="Morgado L.N."/>
            <person name="Niskanen T."/>
            <person name="Noordeloos M.E."/>
            <person name="Ohm R.A."/>
            <person name="Ortiz-Santana B."/>
            <person name="Ovrebo C."/>
            <person name="Racz N."/>
            <person name="Riley R."/>
            <person name="Savchenko A."/>
            <person name="Shiryaev A."/>
            <person name="Soop K."/>
            <person name="Spirin V."/>
            <person name="Szebenyi C."/>
            <person name="Tomsovsky M."/>
            <person name="Tulloss R.E."/>
            <person name="Uehling J."/>
            <person name="Grigoriev I.V."/>
            <person name="Vagvolgyi C."/>
            <person name="Papp T."/>
            <person name="Martin F.M."/>
            <person name="Miettinen O."/>
            <person name="Hibbett D.S."/>
            <person name="Nagy L.G."/>
        </authorList>
    </citation>
    <scope>NUCLEOTIDE SEQUENCE [LARGE SCALE GENOMIC DNA]</scope>
    <source>
        <strain evidence="3 4">CBS 309.79</strain>
    </source>
</reference>
<dbReference type="EMBL" id="ML178869">
    <property type="protein sequence ID" value="TFK96004.1"/>
    <property type="molecule type" value="Genomic_DNA"/>
</dbReference>
<keyword evidence="2" id="KW-0812">Transmembrane</keyword>
<keyword evidence="4" id="KW-1185">Reference proteome</keyword>
<gene>
    <name evidence="3" type="ORF">BDV98DRAFT_576898</name>
</gene>
<name>A0A5C3Q1M2_9AGAR</name>
<proteinExistence type="predicted"/>
<sequence>MVAPIISVLVVLILIAAGMIIYMKRRGLGWSDWLSSRGFSSVGSSSSRSDIQILGRSQRSGQSRSLSGRERRFTVPFSDFGTDSNADAYTDYAGAVPPPYDKSQMMHRGLTSRRIRDERGSNARRERV</sequence>
<accession>A0A5C3Q1M2</accession>
<feature type="compositionally biased region" description="Low complexity" evidence="1">
    <location>
        <begin position="37"/>
        <end position="66"/>
    </location>
</feature>
<keyword evidence="2" id="KW-1133">Transmembrane helix</keyword>
<evidence type="ECO:0000313" key="4">
    <source>
        <dbReference type="Proteomes" id="UP000305067"/>
    </source>
</evidence>
<protein>
    <submittedName>
        <fullName evidence="3">Uncharacterized protein</fullName>
    </submittedName>
</protein>
<organism evidence="3 4">
    <name type="scientific">Pterulicium gracile</name>
    <dbReference type="NCBI Taxonomy" id="1884261"/>
    <lineage>
        <taxon>Eukaryota</taxon>
        <taxon>Fungi</taxon>
        <taxon>Dikarya</taxon>
        <taxon>Basidiomycota</taxon>
        <taxon>Agaricomycotina</taxon>
        <taxon>Agaricomycetes</taxon>
        <taxon>Agaricomycetidae</taxon>
        <taxon>Agaricales</taxon>
        <taxon>Pleurotineae</taxon>
        <taxon>Pterulaceae</taxon>
        <taxon>Pterulicium</taxon>
    </lineage>
</organism>
<feature type="region of interest" description="Disordered" evidence="1">
    <location>
        <begin position="37"/>
        <end position="70"/>
    </location>
</feature>